<evidence type="ECO:0000256" key="4">
    <source>
        <dbReference type="PROSITE-ProRule" id="PRU00325"/>
    </source>
</evidence>
<dbReference type="InterPro" id="IPR006564">
    <property type="entry name" value="Znf_PMZ"/>
</dbReference>
<feature type="compositionally biased region" description="Low complexity" evidence="5">
    <location>
        <begin position="706"/>
        <end position="724"/>
    </location>
</feature>
<name>A0AAD8WSV4_LOLMU</name>
<accession>A0AAD8WSV4</accession>
<dbReference type="Proteomes" id="UP001231189">
    <property type="component" value="Unassembled WGS sequence"/>
</dbReference>
<reference evidence="7" key="1">
    <citation type="submission" date="2023-07" db="EMBL/GenBank/DDBJ databases">
        <title>A chromosome-level genome assembly of Lolium multiflorum.</title>
        <authorList>
            <person name="Chen Y."/>
            <person name="Copetti D."/>
            <person name="Kolliker R."/>
            <person name="Studer B."/>
        </authorList>
    </citation>
    <scope>NUCLEOTIDE SEQUENCE</scope>
    <source>
        <strain evidence="7">02402/16</strain>
        <tissue evidence="7">Leaf</tissue>
    </source>
</reference>
<keyword evidence="8" id="KW-1185">Reference proteome</keyword>
<feature type="region of interest" description="Disordered" evidence="5">
    <location>
        <begin position="650"/>
        <end position="760"/>
    </location>
</feature>
<dbReference type="SMART" id="SM00575">
    <property type="entry name" value="ZnF_PMZ"/>
    <property type="match status" value="1"/>
</dbReference>
<keyword evidence="3" id="KW-0862">Zinc</keyword>
<feature type="compositionally biased region" description="Polar residues" evidence="5">
    <location>
        <begin position="659"/>
        <end position="681"/>
    </location>
</feature>
<dbReference type="EMBL" id="JAUUTY010000002">
    <property type="protein sequence ID" value="KAK1679727.1"/>
    <property type="molecule type" value="Genomic_DNA"/>
</dbReference>
<organism evidence="7 8">
    <name type="scientific">Lolium multiflorum</name>
    <name type="common">Italian ryegrass</name>
    <name type="synonym">Lolium perenne subsp. multiflorum</name>
    <dbReference type="NCBI Taxonomy" id="4521"/>
    <lineage>
        <taxon>Eukaryota</taxon>
        <taxon>Viridiplantae</taxon>
        <taxon>Streptophyta</taxon>
        <taxon>Embryophyta</taxon>
        <taxon>Tracheophyta</taxon>
        <taxon>Spermatophyta</taxon>
        <taxon>Magnoliopsida</taxon>
        <taxon>Liliopsida</taxon>
        <taxon>Poales</taxon>
        <taxon>Poaceae</taxon>
        <taxon>BOP clade</taxon>
        <taxon>Pooideae</taxon>
        <taxon>Poodae</taxon>
        <taxon>Poeae</taxon>
        <taxon>Poeae Chloroplast Group 2 (Poeae type)</taxon>
        <taxon>Loliodinae</taxon>
        <taxon>Loliinae</taxon>
        <taxon>Lolium</taxon>
    </lineage>
</organism>
<evidence type="ECO:0000256" key="2">
    <source>
        <dbReference type="ARBA" id="ARBA00022771"/>
    </source>
</evidence>
<dbReference type="PANTHER" id="PTHR47718:SF4">
    <property type="entry name" value="PROTEIN FAR1-RELATED SEQUENCE"/>
    <property type="match status" value="1"/>
</dbReference>
<dbReference type="Pfam" id="PF04434">
    <property type="entry name" value="SWIM"/>
    <property type="match status" value="1"/>
</dbReference>
<dbReference type="InterPro" id="IPR007527">
    <property type="entry name" value="Znf_SWIM"/>
</dbReference>
<dbReference type="PROSITE" id="PS50966">
    <property type="entry name" value="ZF_SWIM"/>
    <property type="match status" value="1"/>
</dbReference>
<evidence type="ECO:0000259" key="6">
    <source>
        <dbReference type="PROSITE" id="PS50966"/>
    </source>
</evidence>
<dbReference type="PANTHER" id="PTHR47718">
    <property type="entry name" value="OS01G0519700 PROTEIN"/>
    <property type="match status" value="1"/>
</dbReference>
<evidence type="ECO:0000256" key="3">
    <source>
        <dbReference type="ARBA" id="ARBA00022833"/>
    </source>
</evidence>
<evidence type="ECO:0000313" key="8">
    <source>
        <dbReference type="Proteomes" id="UP001231189"/>
    </source>
</evidence>
<evidence type="ECO:0000256" key="5">
    <source>
        <dbReference type="SAM" id="MobiDB-lite"/>
    </source>
</evidence>
<evidence type="ECO:0000313" key="7">
    <source>
        <dbReference type="EMBL" id="KAK1679727.1"/>
    </source>
</evidence>
<feature type="domain" description="SWIM-type" evidence="6">
    <location>
        <begin position="531"/>
        <end position="567"/>
    </location>
</feature>
<dbReference type="GO" id="GO:0008270">
    <property type="term" value="F:zinc ion binding"/>
    <property type="evidence" value="ECO:0007669"/>
    <property type="project" value="UniProtKB-KW"/>
</dbReference>
<gene>
    <name evidence="7" type="ORF">QYE76_040575</name>
</gene>
<sequence>MLIRLICLLQHQLLNFGGSKGHLPVYGFAPFMVTTSAFGGSRPLYGGKHGRIRSTDYFEQTLMQVAEKEMNMNMQMEVPAVTLSDHAGSSKTGTHNEGGSSIALSSEAAYTEITLPESSGQHTPPRGQNIGNEANPEVVSTPHAPTASMRFDTLEDAQRHYLAFARRRGFGIRYNYRKKSEVTGELIRAAMVCHKSGHQAKTKEDTQKPNPVVPERMKNSNVRTDCPARMALKVRNGSWLVTEFCDEHNHPLLLKWSLTGFLRSHKDIPQEDQDFIRILHSVNMETSRMMQVMATLYESVEGVPYTPKELANFRSTLRAKNKYTDMQDTMAYFEATKLRDKDFYYRYKLDDEDRIPGLREEMNDCINCSLTPEEFETRWTLMINKFNIQGHEKIAALYKKRSNWVPAYFMHKFYPFLQTTQRSEGFNAVLKKYITSTNSVIEFVQQYEDIQAKIMKAENKEESDSSLLTAKKWCWHPIEQQVEKLYTKNIYHRFQFEMQSSMSYNIKPIGENRYEVYCITKFVPQYHNRAYEVYADPPNENYRCTCCKFERDGIVCCHILKAMVQLGVCEFPLKYVLRRWTWSAQENLVEELPGQPAVMPEESRKKMWLSVNCNEFKGLAMCGNETEDGRKIVRMHMKAMKKDLAALKRETEKRAKKVATSSATDPAENPSTQTAQANCPTQQVPPQVPSTGPRARKPPCQKRKSTGSSTSAANNSTATAHNGGFTDAEPSETSQANNIRDPRVSNTKGRKRKKAFQKPLDIGRKEIRVCKQCGSTQHDFRTCTQRGELADEN</sequence>
<feature type="region of interest" description="Disordered" evidence="5">
    <location>
        <begin position="197"/>
        <end position="218"/>
    </location>
</feature>
<proteinExistence type="predicted"/>
<keyword evidence="2 4" id="KW-0863">Zinc-finger</keyword>
<evidence type="ECO:0000256" key="1">
    <source>
        <dbReference type="ARBA" id="ARBA00022723"/>
    </source>
</evidence>
<dbReference type="InterPro" id="IPR004330">
    <property type="entry name" value="FAR1_DNA_bnd_dom"/>
</dbReference>
<dbReference type="Pfam" id="PF03101">
    <property type="entry name" value="FAR1"/>
    <property type="match status" value="1"/>
</dbReference>
<comment type="caution">
    <text evidence="7">The sequence shown here is derived from an EMBL/GenBank/DDBJ whole genome shotgun (WGS) entry which is preliminary data.</text>
</comment>
<keyword evidence="1" id="KW-0479">Metal-binding</keyword>
<protein>
    <recommendedName>
        <fullName evidence="6">SWIM-type domain-containing protein</fullName>
    </recommendedName>
</protein>
<feature type="compositionally biased region" description="Basic residues" evidence="5">
    <location>
        <begin position="694"/>
        <end position="705"/>
    </location>
</feature>
<dbReference type="AlphaFoldDB" id="A0AAD8WSV4"/>